<dbReference type="Pfam" id="PF11536">
    <property type="entry name" value="DUF3226"/>
    <property type="match status" value="1"/>
</dbReference>
<sequence>MTLNILFICEGNAEVFLLYKILKEEFKIEIEEKNLTNDGNLNMKEIKQFTFLGKVNNNNIYIGNISGVKNLNSVYVTELIESSQFYKLDKILFIMDADYGDNNESGFTRMEKSITDIIKKIQETKNIKTAYFISPNNRDDGMIENLLIEAMKCKKIKEYIKKEVVPKIRKMEDCEITKFSESKSIFMMIAATQSPMKGNASSFITDCYKKLDKDNEYFKGIKNFISKAIQNDS</sequence>
<comment type="caution">
    <text evidence="1">The sequence shown here is derived from an EMBL/GenBank/DDBJ whole genome shotgun (WGS) entry which is preliminary data.</text>
</comment>
<dbReference type="AlphaFoldDB" id="A0A2N6TH67"/>
<protein>
    <submittedName>
        <fullName evidence="1">Uncharacterized protein</fullName>
    </submittedName>
</protein>
<dbReference type="RefSeq" id="WP_158392953.1">
    <property type="nucleotide sequence ID" value="NZ_PNHC01000006.1"/>
</dbReference>
<organism evidence="1 2">
    <name type="scientific">Fusobacterium nucleatum</name>
    <dbReference type="NCBI Taxonomy" id="851"/>
    <lineage>
        <taxon>Bacteria</taxon>
        <taxon>Fusobacteriati</taxon>
        <taxon>Fusobacteriota</taxon>
        <taxon>Fusobacteriia</taxon>
        <taxon>Fusobacteriales</taxon>
        <taxon>Fusobacteriaceae</taxon>
        <taxon>Fusobacterium</taxon>
    </lineage>
</organism>
<name>A0A2N6TH67_FUSNU</name>
<gene>
    <name evidence="1" type="ORF">CJ209_08220</name>
</gene>
<dbReference type="InterPro" id="IPR024508">
    <property type="entry name" value="DUF3226"/>
</dbReference>
<proteinExistence type="predicted"/>
<evidence type="ECO:0000313" key="1">
    <source>
        <dbReference type="EMBL" id="PMC68679.1"/>
    </source>
</evidence>
<dbReference type="EMBL" id="PNHC01000006">
    <property type="protein sequence ID" value="PMC68679.1"/>
    <property type="molecule type" value="Genomic_DNA"/>
</dbReference>
<accession>A0A2N6TH67</accession>
<reference evidence="1 2" key="1">
    <citation type="submission" date="2017-09" db="EMBL/GenBank/DDBJ databases">
        <title>Bacterial strain isolated from the female urinary microbiota.</title>
        <authorList>
            <person name="Thomas-White K."/>
            <person name="Kumar N."/>
            <person name="Forster S."/>
            <person name="Putonti C."/>
            <person name="Lawley T."/>
            <person name="Wolfe A.J."/>
        </authorList>
    </citation>
    <scope>NUCLEOTIDE SEQUENCE [LARGE SCALE GENOMIC DNA]</scope>
    <source>
        <strain evidence="1 2">UMB0249</strain>
    </source>
</reference>
<dbReference type="Proteomes" id="UP000235733">
    <property type="component" value="Unassembled WGS sequence"/>
</dbReference>
<evidence type="ECO:0000313" key="2">
    <source>
        <dbReference type="Proteomes" id="UP000235733"/>
    </source>
</evidence>